<feature type="domain" description="Magnetotaxis protein MtxA C-terminal" evidence="2">
    <location>
        <begin position="228"/>
        <end position="309"/>
    </location>
</feature>
<dbReference type="Pfam" id="PF22121">
    <property type="entry name" value="MtxA_C"/>
    <property type="match status" value="1"/>
</dbReference>
<name>A0A1V1PC08_9BACT</name>
<dbReference type="InterPro" id="IPR054358">
    <property type="entry name" value="MtxA_C"/>
</dbReference>
<dbReference type="EMBL" id="ATBP01000150">
    <property type="protein sequence ID" value="ETR72407.1"/>
    <property type="molecule type" value="Genomic_DNA"/>
</dbReference>
<evidence type="ECO:0000313" key="5">
    <source>
        <dbReference type="EMBL" id="ETR72407.1"/>
    </source>
</evidence>
<dbReference type="Pfam" id="PF22433">
    <property type="entry name" value="MtxA_IG-like"/>
    <property type="match status" value="1"/>
</dbReference>
<dbReference type="Proteomes" id="UP000189670">
    <property type="component" value="Unassembled WGS sequence"/>
</dbReference>
<reference evidence="6" key="1">
    <citation type="submission" date="2012-11" db="EMBL/GenBank/DDBJ databases">
        <authorList>
            <person name="Lucero-Rivera Y.E."/>
            <person name="Tovar-Ramirez D."/>
        </authorList>
    </citation>
    <scope>NUCLEOTIDE SEQUENCE [LARGE SCALE GENOMIC DNA]</scope>
    <source>
        <strain evidence="6">Araruama</strain>
    </source>
</reference>
<accession>A0A1V1PC08</accession>
<dbReference type="AlphaFoldDB" id="A0A1V1PC08"/>
<dbReference type="Pfam" id="PF24045">
    <property type="entry name" value="DUF7354"/>
    <property type="match status" value="1"/>
</dbReference>
<feature type="chain" id="PRO_5010732157" evidence="1">
    <location>
        <begin position="25"/>
        <end position="311"/>
    </location>
</feature>
<keyword evidence="1" id="KW-0732">Signal</keyword>
<protein>
    <submittedName>
        <fullName evidence="5">Uncharacterized protein</fullName>
    </submittedName>
</protein>
<organism evidence="5 6">
    <name type="scientific">Candidatus Magnetoglobus multicellularis str. Araruama</name>
    <dbReference type="NCBI Taxonomy" id="890399"/>
    <lineage>
        <taxon>Bacteria</taxon>
        <taxon>Pseudomonadati</taxon>
        <taxon>Thermodesulfobacteriota</taxon>
        <taxon>Desulfobacteria</taxon>
        <taxon>Desulfobacterales</taxon>
        <taxon>Desulfobacteraceae</taxon>
        <taxon>Candidatus Magnetoglobus</taxon>
    </lineage>
</organism>
<feature type="domain" description="Magnetotaxis protein MtxA middle immunoglobulin-like" evidence="3">
    <location>
        <begin position="143"/>
        <end position="214"/>
    </location>
</feature>
<feature type="signal peptide" evidence="1">
    <location>
        <begin position="1"/>
        <end position="24"/>
    </location>
</feature>
<evidence type="ECO:0000256" key="1">
    <source>
        <dbReference type="SAM" id="SignalP"/>
    </source>
</evidence>
<feature type="domain" description="DUF7354" evidence="4">
    <location>
        <begin position="27"/>
        <end position="109"/>
    </location>
</feature>
<sequence>MKFFNIQWIVLVLIISFVQSPTNARPNPPVALLVNGNGTLSFSHDGTKWEPINRNKFLFKGDYIRTGHDGNCKLIFQEFDYTKYIEKNSQALVEEGNLKVLVGNATQSKNKIFSLLGNLKRKFATIQRYTSVLRSKSVATHFELPKKLVLTKDYPELAWENNKYSYQYRLIFQDQTYLIPQSKESIIRFALPSYTPGTYKYTVCVFEKGKELFRKTATIECLNEEQSQAIREKEKSIREISDQGFLLGHFFDEQGLKVAALDQYIHFFKNGSDNKNALYDKDTYPFLIKVYNELGMKKIESKEVAAYNQTR</sequence>
<evidence type="ECO:0000259" key="2">
    <source>
        <dbReference type="Pfam" id="PF22121"/>
    </source>
</evidence>
<proteinExistence type="predicted"/>
<comment type="caution">
    <text evidence="5">The sequence shown here is derived from an EMBL/GenBank/DDBJ whole genome shotgun (WGS) entry which is preliminary data.</text>
</comment>
<gene>
    <name evidence="5" type="ORF">OMM_01741</name>
</gene>
<dbReference type="InterPro" id="IPR054359">
    <property type="entry name" value="MtxA_M_Ig-like"/>
</dbReference>
<evidence type="ECO:0000259" key="4">
    <source>
        <dbReference type="Pfam" id="PF24045"/>
    </source>
</evidence>
<evidence type="ECO:0000259" key="3">
    <source>
        <dbReference type="Pfam" id="PF22433"/>
    </source>
</evidence>
<evidence type="ECO:0000313" key="6">
    <source>
        <dbReference type="Proteomes" id="UP000189670"/>
    </source>
</evidence>
<dbReference type="InterPro" id="IPR055778">
    <property type="entry name" value="DUF7354"/>
</dbReference>